<dbReference type="SUPFAM" id="SSF52172">
    <property type="entry name" value="CheY-like"/>
    <property type="match status" value="1"/>
</dbReference>
<dbReference type="Gene3D" id="2.40.50.1020">
    <property type="entry name" value="LytTr DNA-binding domain"/>
    <property type="match status" value="1"/>
</dbReference>
<dbReference type="RefSeq" id="WP_277054214.1">
    <property type="nucleotide sequence ID" value="NZ_CALSLX010000001.1"/>
</dbReference>
<dbReference type="SMART" id="SM00850">
    <property type="entry name" value="LytTR"/>
    <property type="match status" value="1"/>
</dbReference>
<dbReference type="InterPro" id="IPR052048">
    <property type="entry name" value="ST_Response_Regulator"/>
</dbReference>
<evidence type="ECO:0000313" key="5">
    <source>
        <dbReference type="EMBL" id="MDP2563425.1"/>
    </source>
</evidence>
<feature type="domain" description="HTH LytTR-type" evidence="4">
    <location>
        <begin position="131"/>
        <end position="235"/>
    </location>
</feature>
<dbReference type="PANTHER" id="PTHR43228">
    <property type="entry name" value="TWO-COMPONENT RESPONSE REGULATOR"/>
    <property type="match status" value="1"/>
</dbReference>
<keyword evidence="5" id="KW-0238">DNA-binding</keyword>
<dbReference type="Pfam" id="PF00072">
    <property type="entry name" value="Response_reg"/>
    <property type="match status" value="1"/>
</dbReference>
<evidence type="ECO:0000256" key="1">
    <source>
        <dbReference type="ARBA" id="ARBA00023012"/>
    </source>
</evidence>
<keyword evidence="1" id="KW-0902">Two-component regulatory system</keyword>
<evidence type="ECO:0000259" key="3">
    <source>
        <dbReference type="PROSITE" id="PS50110"/>
    </source>
</evidence>
<dbReference type="Proteomes" id="UP001177212">
    <property type="component" value="Unassembled WGS sequence"/>
</dbReference>
<dbReference type="SMART" id="SM00448">
    <property type="entry name" value="REC"/>
    <property type="match status" value="1"/>
</dbReference>
<keyword evidence="2" id="KW-0597">Phosphoprotein</keyword>
<proteinExistence type="predicted"/>
<dbReference type="EMBL" id="JAUYVT010000001">
    <property type="protein sequence ID" value="MDP2563425.1"/>
    <property type="molecule type" value="Genomic_DNA"/>
</dbReference>
<dbReference type="PROSITE" id="PS50930">
    <property type="entry name" value="HTH_LYTTR"/>
    <property type="match status" value="1"/>
</dbReference>
<keyword evidence="6" id="KW-1185">Reference proteome</keyword>
<feature type="domain" description="Response regulatory" evidence="3">
    <location>
        <begin position="2"/>
        <end position="116"/>
    </location>
</feature>
<dbReference type="GO" id="GO:0003677">
    <property type="term" value="F:DNA binding"/>
    <property type="evidence" value="ECO:0007669"/>
    <property type="project" value="UniProtKB-KW"/>
</dbReference>
<evidence type="ECO:0000256" key="2">
    <source>
        <dbReference type="PROSITE-ProRule" id="PRU00169"/>
    </source>
</evidence>
<comment type="caution">
    <text evidence="5">The sequence shown here is derived from an EMBL/GenBank/DDBJ whole genome shotgun (WGS) entry which is preliminary data.</text>
</comment>
<dbReference type="Gene3D" id="3.40.50.2300">
    <property type="match status" value="1"/>
</dbReference>
<evidence type="ECO:0000259" key="4">
    <source>
        <dbReference type="PROSITE" id="PS50930"/>
    </source>
</evidence>
<dbReference type="PROSITE" id="PS50110">
    <property type="entry name" value="RESPONSE_REGULATORY"/>
    <property type="match status" value="1"/>
</dbReference>
<sequence>MNVLIVDDEPLARTRLKRLLAVDKSIVIKAEAANGNEALELAKKYNPDLIFLDVDMPGMNGLEVAHKLNRMPLPPAIVFVTAHPEHALDALQLSAAGYLVKPITEQSLSKVLDQLGRLNKAHVQKQQSAKISYQVAGVIKSVELDSIIYFIAQQKYTNMVFEGGEAFIEQSLKQLELLYPAQLLRIHRNTLVNKSKLLCLKTQNTGVHTIELVGCKEHLAVSRRELKAVKDILNA</sequence>
<dbReference type="PANTHER" id="PTHR43228:SF1">
    <property type="entry name" value="TWO-COMPONENT RESPONSE REGULATOR ARR22"/>
    <property type="match status" value="1"/>
</dbReference>
<gene>
    <name evidence="5" type="ORF">Q8W34_02170</name>
</gene>
<protein>
    <submittedName>
        <fullName evidence="5">LytTR family DNA-binding domain-containing protein</fullName>
    </submittedName>
</protein>
<reference evidence="5" key="1">
    <citation type="submission" date="2023-07" db="EMBL/GenBank/DDBJ databases">
        <title>Genome content predicts the carbon catabolic preferences of heterotrophic bacteria.</title>
        <authorList>
            <person name="Gralka M."/>
        </authorList>
    </citation>
    <scope>NUCLEOTIDE SEQUENCE</scope>
    <source>
        <strain evidence="5">4G09</strain>
    </source>
</reference>
<dbReference type="InterPro" id="IPR011006">
    <property type="entry name" value="CheY-like_superfamily"/>
</dbReference>
<feature type="modified residue" description="4-aspartylphosphate" evidence="2">
    <location>
        <position position="53"/>
    </location>
</feature>
<dbReference type="Pfam" id="PF04397">
    <property type="entry name" value="LytTR"/>
    <property type="match status" value="1"/>
</dbReference>
<evidence type="ECO:0000313" key="6">
    <source>
        <dbReference type="Proteomes" id="UP001177212"/>
    </source>
</evidence>
<name>A0ABT9F9G5_9GAMM</name>
<organism evidence="5 6">
    <name type="scientific">Pseudoalteromonas marina</name>
    <dbReference type="NCBI Taxonomy" id="267375"/>
    <lineage>
        <taxon>Bacteria</taxon>
        <taxon>Pseudomonadati</taxon>
        <taxon>Pseudomonadota</taxon>
        <taxon>Gammaproteobacteria</taxon>
        <taxon>Alteromonadales</taxon>
        <taxon>Pseudoalteromonadaceae</taxon>
        <taxon>Pseudoalteromonas</taxon>
    </lineage>
</organism>
<dbReference type="InterPro" id="IPR007492">
    <property type="entry name" value="LytTR_DNA-bd_dom"/>
</dbReference>
<accession>A0ABT9F9G5</accession>
<dbReference type="InterPro" id="IPR001789">
    <property type="entry name" value="Sig_transdc_resp-reg_receiver"/>
</dbReference>